<feature type="chain" id="PRO_5045542863" description="LemA family protein" evidence="1">
    <location>
        <begin position="26"/>
        <end position="195"/>
    </location>
</feature>
<gene>
    <name evidence="2" type="ORF">MTX78_15300</name>
</gene>
<evidence type="ECO:0000313" key="2">
    <source>
        <dbReference type="EMBL" id="UOG73489.1"/>
    </source>
</evidence>
<keyword evidence="3" id="KW-1185">Reference proteome</keyword>
<evidence type="ECO:0000313" key="3">
    <source>
        <dbReference type="Proteomes" id="UP000831113"/>
    </source>
</evidence>
<evidence type="ECO:0008006" key="4">
    <source>
        <dbReference type="Google" id="ProtNLM"/>
    </source>
</evidence>
<dbReference type="Proteomes" id="UP000831113">
    <property type="component" value="Chromosome"/>
</dbReference>
<sequence>MSKQPIWLALLLFAMVAACNRTPKALDPASATAAKQQLEVLRDSVNVRWNAMIASDDAKITATSQMLNELERSPAADKQQLQQLTQVNNRLKELRYRQLTMQSSQIDRYDAAQDSLLGVLRNITSGSNGTAVSSTVLNTLNTIGEYDGQVVGQRVQYDQAAKKFNNYIQLHQAELQSLGGKYKQLAPLPLFELTN</sequence>
<dbReference type="EMBL" id="CP094669">
    <property type="protein sequence ID" value="UOG73489.1"/>
    <property type="molecule type" value="Genomic_DNA"/>
</dbReference>
<accession>A0ABY4CTA9</accession>
<dbReference type="PROSITE" id="PS51257">
    <property type="entry name" value="PROKAR_LIPOPROTEIN"/>
    <property type="match status" value="1"/>
</dbReference>
<keyword evidence="1" id="KW-0732">Signal</keyword>
<feature type="signal peptide" evidence="1">
    <location>
        <begin position="1"/>
        <end position="25"/>
    </location>
</feature>
<protein>
    <recommendedName>
        <fullName evidence="4">LemA family protein</fullName>
    </recommendedName>
</protein>
<dbReference type="RefSeq" id="WP_243796072.1">
    <property type="nucleotide sequence ID" value="NZ_CP094669.1"/>
</dbReference>
<proteinExistence type="predicted"/>
<evidence type="ECO:0000256" key="1">
    <source>
        <dbReference type="SAM" id="SignalP"/>
    </source>
</evidence>
<reference evidence="2 3" key="1">
    <citation type="submission" date="2022-03" db="EMBL/GenBank/DDBJ databases">
        <title>Hymenobactersp. isolated from the air.</title>
        <authorList>
            <person name="Won M."/>
            <person name="Kwon S.-W."/>
        </authorList>
    </citation>
    <scope>NUCLEOTIDE SEQUENCE [LARGE SCALE GENOMIC DNA]</scope>
    <source>
        <strain evidence="2 3">KACC 21982</strain>
    </source>
</reference>
<organism evidence="2 3">
    <name type="scientific">Hymenobacter tibetensis</name>
    <dbReference type="NCBI Taxonomy" id="497967"/>
    <lineage>
        <taxon>Bacteria</taxon>
        <taxon>Pseudomonadati</taxon>
        <taxon>Bacteroidota</taxon>
        <taxon>Cytophagia</taxon>
        <taxon>Cytophagales</taxon>
        <taxon>Hymenobacteraceae</taxon>
        <taxon>Hymenobacter</taxon>
    </lineage>
</organism>
<name>A0ABY4CTA9_9BACT</name>